<sequence>MKFQWDVLTMKDFYTFLAIIIFTGLVSVHHRSDYWRKTWPYSFQFPGDSMNRNRFEAILWSLHLSDPKEDEENEKKWNTAEYDRLFKIKPLYTEIVNACKANFQPYRNISIDERMVQSKACMKPYNKDQPTKWGYKLFVLADVSIGYTWNFHVYVGESESPSTGRGLSYSTVMDLLPLPLLGSGYLLYTDSHYSSPALFTDLLKKNIGCCGTIRTQRIGIPKTRVNDLPKKAERGDMRWIRRGDLLFVKWMDTREVTVCSTVHKAYSGQTVQRKLKAAGVWESKSIPVPDAIVDYNRSMGGVDLSHALIGFYSVRHKTMRWYKTFFYHFVDIAVANSYLLHKELWKLRPDPTQTKTLTHKFFREQLAKEMLEFAGGLAARPPAPSPSSSSAACLPAFFESTDSQARKHCKRCTGAGLTRVKTSIYCLKCKVPLCFTSKKNCFRQWHEELS</sequence>
<name>A0A8C2ZV82_CYCLU</name>
<dbReference type="Ensembl" id="ENSCLMT00005034488.1">
    <property type="protein sequence ID" value="ENSCLMP00005033103.1"/>
    <property type="gene ID" value="ENSCLMG00005015909.1"/>
</dbReference>
<dbReference type="InterPro" id="IPR029526">
    <property type="entry name" value="PGBD"/>
</dbReference>
<keyword evidence="4" id="KW-1185">Reference proteome</keyword>
<proteinExistence type="predicted"/>
<accession>A0A8C2ZV82</accession>
<dbReference type="GeneTree" id="ENSGT00940000163467"/>
<organism evidence="3 4">
    <name type="scientific">Cyclopterus lumpus</name>
    <name type="common">Lumpsucker</name>
    <dbReference type="NCBI Taxonomy" id="8103"/>
    <lineage>
        <taxon>Eukaryota</taxon>
        <taxon>Metazoa</taxon>
        <taxon>Chordata</taxon>
        <taxon>Craniata</taxon>
        <taxon>Vertebrata</taxon>
        <taxon>Euteleostomi</taxon>
        <taxon>Actinopterygii</taxon>
        <taxon>Neopterygii</taxon>
        <taxon>Teleostei</taxon>
        <taxon>Neoteleostei</taxon>
        <taxon>Acanthomorphata</taxon>
        <taxon>Eupercaria</taxon>
        <taxon>Perciformes</taxon>
        <taxon>Cottioidei</taxon>
        <taxon>Cottales</taxon>
        <taxon>Cyclopteridae</taxon>
        <taxon>Cyclopterus</taxon>
    </lineage>
</organism>
<dbReference type="AlphaFoldDB" id="A0A8C2ZV82"/>
<feature type="transmembrane region" description="Helical" evidence="1">
    <location>
        <begin position="12"/>
        <end position="28"/>
    </location>
</feature>
<protein>
    <recommendedName>
        <fullName evidence="2">PiggyBac transposable element-derived protein domain-containing protein</fullName>
    </recommendedName>
</protein>
<feature type="domain" description="PiggyBac transposable element-derived protein" evidence="2">
    <location>
        <begin position="5"/>
        <end position="338"/>
    </location>
</feature>
<evidence type="ECO:0000313" key="3">
    <source>
        <dbReference type="Ensembl" id="ENSCLMP00005033103.1"/>
    </source>
</evidence>
<dbReference type="PANTHER" id="PTHR46599:SF3">
    <property type="entry name" value="PIGGYBAC TRANSPOSABLE ELEMENT-DERIVED PROTEIN 4"/>
    <property type="match status" value="1"/>
</dbReference>
<reference evidence="3" key="2">
    <citation type="submission" date="2025-09" db="UniProtKB">
        <authorList>
            <consortium name="Ensembl"/>
        </authorList>
    </citation>
    <scope>IDENTIFICATION</scope>
</reference>
<dbReference type="PANTHER" id="PTHR46599">
    <property type="entry name" value="PIGGYBAC TRANSPOSABLE ELEMENT-DERIVED PROTEIN 4"/>
    <property type="match status" value="1"/>
</dbReference>
<dbReference type="Proteomes" id="UP000694565">
    <property type="component" value="Unplaced"/>
</dbReference>
<dbReference type="Pfam" id="PF13843">
    <property type="entry name" value="DDE_Tnp_1_7"/>
    <property type="match status" value="1"/>
</dbReference>
<evidence type="ECO:0000259" key="2">
    <source>
        <dbReference type="Pfam" id="PF13843"/>
    </source>
</evidence>
<keyword evidence="1" id="KW-0472">Membrane</keyword>
<evidence type="ECO:0000313" key="4">
    <source>
        <dbReference type="Proteomes" id="UP000694565"/>
    </source>
</evidence>
<reference evidence="3" key="1">
    <citation type="submission" date="2025-08" db="UniProtKB">
        <authorList>
            <consortium name="Ensembl"/>
        </authorList>
    </citation>
    <scope>IDENTIFICATION</scope>
</reference>
<evidence type="ECO:0000256" key="1">
    <source>
        <dbReference type="SAM" id="Phobius"/>
    </source>
</evidence>
<keyword evidence="1" id="KW-0812">Transmembrane</keyword>
<keyword evidence="1" id="KW-1133">Transmembrane helix</keyword>